<dbReference type="Gene3D" id="3.40.50.2000">
    <property type="entry name" value="Glycogen Phosphorylase B"/>
    <property type="match status" value="2"/>
</dbReference>
<dbReference type="SUPFAM" id="SSF53756">
    <property type="entry name" value="UDP-Glycosyltransferase/glycogen phosphorylase"/>
    <property type="match status" value="1"/>
</dbReference>
<proteinExistence type="predicted"/>
<comment type="caution">
    <text evidence="2">The sequence shown here is derived from an EMBL/GenBank/DDBJ whole genome shotgun (WGS) entry which is preliminary data.</text>
</comment>
<dbReference type="InterPro" id="IPR028098">
    <property type="entry name" value="Glyco_trans_4-like_N"/>
</dbReference>
<keyword evidence="2" id="KW-0808">Transferase</keyword>
<evidence type="ECO:0000259" key="1">
    <source>
        <dbReference type="Pfam" id="PF13439"/>
    </source>
</evidence>
<dbReference type="OrthoDB" id="5490290at2"/>
<protein>
    <submittedName>
        <fullName evidence="2">Glycosyltransferase</fullName>
    </submittedName>
</protein>
<dbReference type="Proteomes" id="UP000460561">
    <property type="component" value="Unassembled WGS sequence"/>
</dbReference>
<dbReference type="EMBL" id="WTYQ01000002">
    <property type="protein sequence ID" value="MXP25624.1"/>
    <property type="molecule type" value="Genomic_DNA"/>
</dbReference>
<dbReference type="InterPro" id="IPR050194">
    <property type="entry name" value="Glycosyltransferase_grp1"/>
</dbReference>
<name>A0A845A7G8_9SPHN</name>
<organism evidence="2 3">
    <name type="scientific">Altericroceibacterium indicum</name>
    <dbReference type="NCBI Taxonomy" id="374177"/>
    <lineage>
        <taxon>Bacteria</taxon>
        <taxon>Pseudomonadati</taxon>
        <taxon>Pseudomonadota</taxon>
        <taxon>Alphaproteobacteria</taxon>
        <taxon>Sphingomonadales</taxon>
        <taxon>Erythrobacteraceae</taxon>
        <taxon>Altericroceibacterium</taxon>
    </lineage>
</organism>
<sequence length="384" mass="42643">MNTADLRIALFSGNYNYVRDGANQALNRLVEYLLRQGAAVRVYSPKVENPAFEPTGDLVGLPNIPIPGRAEYRATLALSPRVRADLKKFAPNIVHVASPDLASHRAVTWARKRKLPILASVHTRFETYPRYYNMAWLEPIIEKGLHRFYNRCNALVAPSPSMADVLREQGMSDDIGIWSRGVDREIFNSNRRDMAWRRSHGIADHEFAIGFLGRLVMEKGLDVFADTMRVLRERGLAHKVLVIGEGPAREWFESHIADGTFLGHQQGADLGRAVAGMDTLFNPSITETFGNVTLEAMACGQPIVAARATGSDSLVQDHITGRLITPGDAEGFAEAIARYIQDPQLRKEHGAAGEARSLEFSWDRINKTVADTYLRLIEANAPQG</sequence>
<feature type="domain" description="Glycosyltransferase subfamily 4-like N-terminal" evidence="1">
    <location>
        <begin position="20"/>
        <end position="185"/>
    </location>
</feature>
<keyword evidence="3" id="KW-1185">Reference proteome</keyword>
<evidence type="ECO:0000313" key="3">
    <source>
        <dbReference type="Proteomes" id="UP000460561"/>
    </source>
</evidence>
<accession>A0A845A7G8</accession>
<dbReference type="RefSeq" id="WP_160738836.1">
    <property type="nucleotide sequence ID" value="NZ_WTYQ01000002.1"/>
</dbReference>
<gene>
    <name evidence="2" type="ORF">GRI39_06155</name>
</gene>
<dbReference type="PANTHER" id="PTHR45947:SF3">
    <property type="entry name" value="SULFOQUINOVOSYL TRANSFERASE SQD2"/>
    <property type="match status" value="1"/>
</dbReference>
<dbReference type="AlphaFoldDB" id="A0A845A7G8"/>
<dbReference type="Pfam" id="PF13439">
    <property type="entry name" value="Glyco_transf_4"/>
    <property type="match status" value="1"/>
</dbReference>
<dbReference type="GO" id="GO:0016757">
    <property type="term" value="F:glycosyltransferase activity"/>
    <property type="evidence" value="ECO:0007669"/>
    <property type="project" value="UniProtKB-ARBA"/>
</dbReference>
<dbReference type="Pfam" id="PF13692">
    <property type="entry name" value="Glyco_trans_1_4"/>
    <property type="match status" value="1"/>
</dbReference>
<evidence type="ECO:0000313" key="2">
    <source>
        <dbReference type="EMBL" id="MXP25624.1"/>
    </source>
</evidence>
<dbReference type="CDD" id="cd03814">
    <property type="entry name" value="GT4-like"/>
    <property type="match status" value="1"/>
</dbReference>
<dbReference type="PANTHER" id="PTHR45947">
    <property type="entry name" value="SULFOQUINOVOSYL TRANSFERASE SQD2"/>
    <property type="match status" value="1"/>
</dbReference>
<reference evidence="2 3" key="1">
    <citation type="submission" date="2019-12" db="EMBL/GenBank/DDBJ databases">
        <title>Genomic-based taxomic classification of the family Erythrobacteraceae.</title>
        <authorList>
            <person name="Xu L."/>
        </authorList>
    </citation>
    <scope>NUCLEOTIDE SEQUENCE [LARGE SCALE GENOMIC DNA]</scope>
    <source>
        <strain evidence="2 3">DSM 18604</strain>
    </source>
</reference>